<accession>A0AAQ4FJR0</accession>
<feature type="compositionally biased region" description="Low complexity" evidence="1">
    <location>
        <begin position="131"/>
        <end position="145"/>
    </location>
</feature>
<feature type="non-terminal residue" evidence="2">
    <location>
        <position position="166"/>
    </location>
</feature>
<dbReference type="AlphaFoldDB" id="A0AAQ4FJR0"/>
<evidence type="ECO:0000313" key="3">
    <source>
        <dbReference type="Proteomes" id="UP001321473"/>
    </source>
</evidence>
<feature type="compositionally biased region" description="Basic and acidic residues" evidence="1">
    <location>
        <begin position="118"/>
        <end position="129"/>
    </location>
</feature>
<evidence type="ECO:0000256" key="1">
    <source>
        <dbReference type="SAM" id="MobiDB-lite"/>
    </source>
</evidence>
<organism evidence="2 3">
    <name type="scientific">Amblyomma americanum</name>
    <name type="common">Lone star tick</name>
    <dbReference type="NCBI Taxonomy" id="6943"/>
    <lineage>
        <taxon>Eukaryota</taxon>
        <taxon>Metazoa</taxon>
        <taxon>Ecdysozoa</taxon>
        <taxon>Arthropoda</taxon>
        <taxon>Chelicerata</taxon>
        <taxon>Arachnida</taxon>
        <taxon>Acari</taxon>
        <taxon>Parasitiformes</taxon>
        <taxon>Ixodida</taxon>
        <taxon>Ixodoidea</taxon>
        <taxon>Ixodidae</taxon>
        <taxon>Amblyomminae</taxon>
        <taxon>Amblyomma</taxon>
    </lineage>
</organism>
<dbReference type="EMBL" id="JARKHS020001945">
    <property type="protein sequence ID" value="KAK8787306.1"/>
    <property type="molecule type" value="Genomic_DNA"/>
</dbReference>
<sequence length="166" mass="17762">MLLAPSEIHFLHDDSAGSCIVSPDVVDELGQRLEENRERVPKIQVVEKDGSWFALNDSYLRVYRELEKQGRCPRVNVTVVSLSKVPQDLQKGMTVTSPTTAAPAAAVLPTSPVVAAGADDKSCAKEHEQCSNAAPPTTTTPSSTAEAQKVATPGAGRRRPETQAAR</sequence>
<name>A0AAQ4FJR0_AMBAM</name>
<protein>
    <submittedName>
        <fullName evidence="2">Uncharacterized protein</fullName>
    </submittedName>
</protein>
<comment type="caution">
    <text evidence="2">The sequence shown here is derived from an EMBL/GenBank/DDBJ whole genome shotgun (WGS) entry which is preliminary data.</text>
</comment>
<feature type="region of interest" description="Disordered" evidence="1">
    <location>
        <begin position="118"/>
        <end position="166"/>
    </location>
</feature>
<dbReference type="Proteomes" id="UP001321473">
    <property type="component" value="Unassembled WGS sequence"/>
</dbReference>
<keyword evidence="3" id="KW-1185">Reference proteome</keyword>
<gene>
    <name evidence="2" type="ORF">V5799_022918</name>
</gene>
<reference evidence="2 3" key="1">
    <citation type="journal article" date="2023" name="Arcadia Sci">
        <title>De novo assembly of a long-read Amblyomma americanum tick genome.</title>
        <authorList>
            <person name="Chou S."/>
            <person name="Poskanzer K.E."/>
            <person name="Rollins M."/>
            <person name="Thuy-Boun P.S."/>
        </authorList>
    </citation>
    <scope>NUCLEOTIDE SEQUENCE [LARGE SCALE GENOMIC DNA]</scope>
    <source>
        <strain evidence="2">F_SG_1</strain>
        <tissue evidence="2">Salivary glands</tissue>
    </source>
</reference>
<proteinExistence type="predicted"/>
<evidence type="ECO:0000313" key="2">
    <source>
        <dbReference type="EMBL" id="KAK8787306.1"/>
    </source>
</evidence>